<name>A0ABU2QTG7_9ACTN</name>
<evidence type="ECO:0000313" key="7">
    <source>
        <dbReference type="Proteomes" id="UP001183610"/>
    </source>
</evidence>
<feature type="region of interest" description="Disordered" evidence="4">
    <location>
        <begin position="289"/>
        <end position="310"/>
    </location>
</feature>
<dbReference type="InterPro" id="IPR001173">
    <property type="entry name" value="Glyco_trans_2-like"/>
</dbReference>
<keyword evidence="3 6" id="KW-0808">Transferase</keyword>
<keyword evidence="7" id="KW-1185">Reference proteome</keyword>
<dbReference type="Pfam" id="PF00535">
    <property type="entry name" value="Glycos_transf_2"/>
    <property type="match status" value="1"/>
</dbReference>
<organism evidence="6 7">
    <name type="scientific">Streptomyces evansiae</name>
    <dbReference type="NCBI Taxonomy" id="3075535"/>
    <lineage>
        <taxon>Bacteria</taxon>
        <taxon>Bacillati</taxon>
        <taxon>Actinomycetota</taxon>
        <taxon>Actinomycetes</taxon>
        <taxon>Kitasatosporales</taxon>
        <taxon>Streptomycetaceae</taxon>
        <taxon>Streptomyces</taxon>
    </lineage>
</organism>
<evidence type="ECO:0000256" key="2">
    <source>
        <dbReference type="ARBA" id="ARBA00022676"/>
    </source>
</evidence>
<dbReference type="InterPro" id="IPR050834">
    <property type="entry name" value="Glycosyltransf_2"/>
</dbReference>
<evidence type="ECO:0000313" key="6">
    <source>
        <dbReference type="EMBL" id="MDT0407721.1"/>
    </source>
</evidence>
<evidence type="ECO:0000256" key="3">
    <source>
        <dbReference type="ARBA" id="ARBA00022679"/>
    </source>
</evidence>
<evidence type="ECO:0000256" key="4">
    <source>
        <dbReference type="SAM" id="MobiDB-lite"/>
    </source>
</evidence>
<dbReference type="GO" id="GO:0016757">
    <property type="term" value="F:glycosyltransferase activity"/>
    <property type="evidence" value="ECO:0007669"/>
    <property type="project" value="UniProtKB-KW"/>
</dbReference>
<dbReference type="RefSeq" id="WP_176724646.1">
    <property type="nucleotide sequence ID" value="NZ_JAVRET010000002.1"/>
</dbReference>
<evidence type="ECO:0000259" key="5">
    <source>
        <dbReference type="Pfam" id="PF00535"/>
    </source>
</evidence>
<dbReference type="Proteomes" id="UP001183610">
    <property type="component" value="Unassembled WGS sequence"/>
</dbReference>
<feature type="domain" description="Glycosyltransferase 2-like" evidence="5">
    <location>
        <begin position="12"/>
        <end position="169"/>
    </location>
</feature>
<dbReference type="Gene3D" id="3.90.550.10">
    <property type="entry name" value="Spore Coat Polysaccharide Biosynthesis Protein SpsA, Chain A"/>
    <property type="match status" value="1"/>
</dbReference>
<dbReference type="EC" id="2.4.-.-" evidence="6"/>
<gene>
    <name evidence="6" type="ORF">RM698_01475</name>
</gene>
<accession>A0ABU2QTG7</accession>
<comment type="similarity">
    <text evidence="1">Belongs to the glycosyltransferase 2 family.</text>
</comment>
<dbReference type="PANTHER" id="PTHR43685:SF5">
    <property type="entry name" value="GLYCOSYLTRANSFERASE EPSE-RELATED"/>
    <property type="match status" value="1"/>
</dbReference>
<sequence>MAEPEPPVAPVTVAMITRGRPGSALRTLDRLAALPERPPVIVVDNGTDSATAHALLSHPCSPRVLRPGRNMGAVGRTLAARHARTPYVAFSDDDSWWEPGSLARAAALLDAYPALGLLAARTLVGASGRAEDPLNTILAASPLPPDPRLPGLPVLGFLGCAAVVRRSAFLAAGGFHPLLFFGAEETLLALDLTADGHGVAYVPEVVARHAPDRAPRPGRAALVRRNALLTDWLRRPLPLAARRTLDCAADALRGRPGAAAALAGTLDRLPRALLRHRTPLPPGVERAVREVERGTSRPCPASGARTEVSR</sequence>
<proteinExistence type="inferred from homology"/>
<protein>
    <submittedName>
        <fullName evidence="6">Glycosyltransferase</fullName>
        <ecNumber evidence="6">2.4.-.-</ecNumber>
    </submittedName>
</protein>
<dbReference type="PANTHER" id="PTHR43685">
    <property type="entry name" value="GLYCOSYLTRANSFERASE"/>
    <property type="match status" value="1"/>
</dbReference>
<reference evidence="7" key="1">
    <citation type="submission" date="2023-07" db="EMBL/GenBank/DDBJ databases">
        <title>30 novel species of actinomycetes from the DSMZ collection.</title>
        <authorList>
            <person name="Nouioui I."/>
        </authorList>
    </citation>
    <scope>NUCLEOTIDE SEQUENCE [LARGE SCALE GENOMIC DNA]</scope>
    <source>
        <strain evidence="7">DSM 41979</strain>
    </source>
</reference>
<dbReference type="EMBL" id="JAVRET010000002">
    <property type="protein sequence ID" value="MDT0407721.1"/>
    <property type="molecule type" value="Genomic_DNA"/>
</dbReference>
<dbReference type="InterPro" id="IPR029044">
    <property type="entry name" value="Nucleotide-diphossugar_trans"/>
</dbReference>
<dbReference type="SUPFAM" id="SSF53448">
    <property type="entry name" value="Nucleotide-diphospho-sugar transferases"/>
    <property type="match status" value="1"/>
</dbReference>
<comment type="caution">
    <text evidence="6">The sequence shown here is derived from an EMBL/GenBank/DDBJ whole genome shotgun (WGS) entry which is preliminary data.</text>
</comment>
<keyword evidence="2 6" id="KW-0328">Glycosyltransferase</keyword>
<evidence type="ECO:0000256" key="1">
    <source>
        <dbReference type="ARBA" id="ARBA00006739"/>
    </source>
</evidence>